<dbReference type="AlphaFoldDB" id="A7HXT5"/>
<dbReference type="OrthoDB" id="9805070at2"/>
<keyword evidence="3" id="KW-0479">Metal-binding</keyword>
<name>A7HXT5_PARL1</name>
<comment type="cofactor">
    <cofactor evidence="1">
        <name>Zn(2+)</name>
        <dbReference type="ChEBI" id="CHEBI:29105"/>
    </cofactor>
</comment>
<dbReference type="GO" id="GO:0046872">
    <property type="term" value="F:metal ion binding"/>
    <property type="evidence" value="ECO:0007669"/>
    <property type="project" value="UniProtKB-KW"/>
</dbReference>
<evidence type="ECO:0000256" key="4">
    <source>
        <dbReference type="ARBA" id="ARBA00022801"/>
    </source>
</evidence>
<dbReference type="RefSeq" id="WP_012112040.1">
    <property type="nucleotide sequence ID" value="NC_009719.1"/>
</dbReference>
<dbReference type="KEGG" id="pla:Plav_3111"/>
<keyword evidence="9" id="KW-1185">Reference proteome</keyword>
<dbReference type="PANTHER" id="PTHR21666:SF288">
    <property type="entry name" value="CELL DIVISION PROTEIN YTFB"/>
    <property type="match status" value="1"/>
</dbReference>
<dbReference type="GO" id="GO:0004222">
    <property type="term" value="F:metalloendopeptidase activity"/>
    <property type="evidence" value="ECO:0007669"/>
    <property type="project" value="TreeGrafter"/>
</dbReference>
<evidence type="ECO:0000256" key="3">
    <source>
        <dbReference type="ARBA" id="ARBA00022723"/>
    </source>
</evidence>
<dbReference type="GO" id="GO:0006508">
    <property type="term" value="P:proteolysis"/>
    <property type="evidence" value="ECO:0007669"/>
    <property type="project" value="UniProtKB-KW"/>
</dbReference>
<dbReference type="PANTHER" id="PTHR21666">
    <property type="entry name" value="PEPTIDASE-RELATED"/>
    <property type="match status" value="1"/>
</dbReference>
<keyword evidence="5" id="KW-0862">Zinc</keyword>
<dbReference type="InterPro" id="IPR050570">
    <property type="entry name" value="Cell_wall_metabolism_enzyme"/>
</dbReference>
<proteinExistence type="predicted"/>
<dbReference type="HOGENOM" id="CLU_1228932_0_0_5"/>
<feature type="domain" description="M23ase beta-sheet core" evidence="7">
    <location>
        <begin position="95"/>
        <end position="192"/>
    </location>
</feature>
<dbReference type="eggNOG" id="COG0739">
    <property type="taxonomic scope" value="Bacteria"/>
</dbReference>
<organism evidence="8 9">
    <name type="scientific">Parvibaculum lavamentivorans (strain DS-1 / DSM 13023 / NCIMB 13966)</name>
    <dbReference type="NCBI Taxonomy" id="402881"/>
    <lineage>
        <taxon>Bacteria</taxon>
        <taxon>Pseudomonadati</taxon>
        <taxon>Pseudomonadota</taxon>
        <taxon>Alphaproteobacteria</taxon>
        <taxon>Hyphomicrobiales</taxon>
        <taxon>Parvibaculaceae</taxon>
        <taxon>Parvibaculum</taxon>
    </lineage>
</organism>
<reference evidence="8 9" key="1">
    <citation type="journal article" date="2011" name="Stand. Genomic Sci.">
        <title>Complete genome sequence of Parvibaculum lavamentivorans type strain (DS-1(T)).</title>
        <authorList>
            <person name="Schleheck D."/>
            <person name="Weiss M."/>
            <person name="Pitluck S."/>
            <person name="Bruce D."/>
            <person name="Land M.L."/>
            <person name="Han S."/>
            <person name="Saunders E."/>
            <person name="Tapia R."/>
            <person name="Detter C."/>
            <person name="Brettin T."/>
            <person name="Han J."/>
            <person name="Woyke T."/>
            <person name="Goodwin L."/>
            <person name="Pennacchio L."/>
            <person name="Nolan M."/>
            <person name="Cook A.M."/>
            <person name="Kjelleberg S."/>
            <person name="Thomas T."/>
        </authorList>
    </citation>
    <scope>NUCLEOTIDE SEQUENCE [LARGE SCALE GENOMIC DNA]</scope>
    <source>
        <strain evidence="9">DS-1 / DSM 13023 / NCIMB 13966</strain>
    </source>
</reference>
<dbReference type="InterPro" id="IPR011055">
    <property type="entry name" value="Dup_hybrid_motif"/>
</dbReference>
<dbReference type="CDD" id="cd12797">
    <property type="entry name" value="M23_peptidase"/>
    <property type="match status" value="1"/>
</dbReference>
<dbReference type="MEROPS" id="M23.009"/>
<dbReference type="SUPFAM" id="SSF51261">
    <property type="entry name" value="Duplicated hybrid motif"/>
    <property type="match status" value="1"/>
</dbReference>
<evidence type="ECO:0000259" key="7">
    <source>
        <dbReference type="Pfam" id="PF01551"/>
    </source>
</evidence>
<dbReference type="STRING" id="402881.Plav_3111"/>
<evidence type="ECO:0000313" key="9">
    <source>
        <dbReference type="Proteomes" id="UP000006377"/>
    </source>
</evidence>
<accession>A7HXT5</accession>
<keyword evidence="2" id="KW-0645">Protease</keyword>
<evidence type="ECO:0000256" key="5">
    <source>
        <dbReference type="ARBA" id="ARBA00022833"/>
    </source>
</evidence>
<evidence type="ECO:0000256" key="2">
    <source>
        <dbReference type="ARBA" id="ARBA00022670"/>
    </source>
</evidence>
<dbReference type="Pfam" id="PF01551">
    <property type="entry name" value="Peptidase_M23"/>
    <property type="match status" value="1"/>
</dbReference>
<gene>
    <name evidence="8" type="ordered locus">Plav_3111</name>
</gene>
<dbReference type="InterPro" id="IPR016047">
    <property type="entry name" value="M23ase_b-sheet_dom"/>
</dbReference>
<keyword evidence="4" id="KW-0378">Hydrolase</keyword>
<keyword evidence="6" id="KW-0482">Metalloprotease</keyword>
<dbReference type="Gene3D" id="2.70.70.10">
    <property type="entry name" value="Glucose Permease (Domain IIA)"/>
    <property type="match status" value="1"/>
</dbReference>
<sequence>MKRRHLTTRFLPSLLQATLPILLAALFFLPASPAAARNNETGITEMASVPLMKPIVEPEERTVRGLHFIDPVDVTKARMTSGFGWRMHPVLKTKKMHKGVDYAAPKGTPVYATEDGVVGMAGWRGNYGKLVTVKHAEHVETYYAHLSGYAPGIKTGAKVKKGDVIGYIGMTGLATGNHLYYEVAINGERVDPLADDLNEQVNILAARAPRPSSKVAGTRGLTEAQ</sequence>
<evidence type="ECO:0000256" key="6">
    <source>
        <dbReference type="ARBA" id="ARBA00023049"/>
    </source>
</evidence>
<evidence type="ECO:0000256" key="1">
    <source>
        <dbReference type="ARBA" id="ARBA00001947"/>
    </source>
</evidence>
<dbReference type="Proteomes" id="UP000006377">
    <property type="component" value="Chromosome"/>
</dbReference>
<dbReference type="EMBL" id="CP000774">
    <property type="protein sequence ID" value="ABS64718.1"/>
    <property type="molecule type" value="Genomic_DNA"/>
</dbReference>
<evidence type="ECO:0000313" key="8">
    <source>
        <dbReference type="EMBL" id="ABS64718.1"/>
    </source>
</evidence>
<protein>
    <submittedName>
        <fullName evidence="8">Peptidase M23B</fullName>
    </submittedName>
</protein>